<keyword evidence="1" id="KW-0732">Signal</keyword>
<sequence length="104" mass="11558">MPPWHWLLVPSVPSFCQCASGVRLCNTGSSCILVWNEPNCESSAFNIVKEIFGCRALTQPDHLQDTCHCALQVFQTIRPSFTACCATSARRVLTSRSTRSTPWP</sequence>
<proteinExistence type="predicted"/>
<evidence type="ECO:0008006" key="3">
    <source>
        <dbReference type="Google" id="ProtNLM"/>
    </source>
</evidence>
<name>A0A224YKH2_9ACAR</name>
<dbReference type="EMBL" id="GFPF01003557">
    <property type="protein sequence ID" value="MAA14703.1"/>
    <property type="molecule type" value="Transcribed_RNA"/>
</dbReference>
<accession>A0A224YKH2</accession>
<organism evidence="2">
    <name type="scientific">Rhipicephalus zambeziensis</name>
    <dbReference type="NCBI Taxonomy" id="60191"/>
    <lineage>
        <taxon>Eukaryota</taxon>
        <taxon>Metazoa</taxon>
        <taxon>Ecdysozoa</taxon>
        <taxon>Arthropoda</taxon>
        <taxon>Chelicerata</taxon>
        <taxon>Arachnida</taxon>
        <taxon>Acari</taxon>
        <taxon>Parasitiformes</taxon>
        <taxon>Ixodida</taxon>
        <taxon>Ixodoidea</taxon>
        <taxon>Ixodidae</taxon>
        <taxon>Rhipicephalinae</taxon>
        <taxon>Rhipicephalus</taxon>
        <taxon>Rhipicephalus</taxon>
    </lineage>
</organism>
<evidence type="ECO:0000313" key="2">
    <source>
        <dbReference type="EMBL" id="MAA14703.1"/>
    </source>
</evidence>
<evidence type="ECO:0000256" key="1">
    <source>
        <dbReference type="SAM" id="SignalP"/>
    </source>
</evidence>
<reference evidence="2" key="1">
    <citation type="journal article" date="2017" name="Parasit. Vectors">
        <title>Sialotranscriptomics of Rhipicephalus zambeziensis reveals intricate expression profiles of secretory proteins and suggests tight temporal transcriptional regulation during blood-feeding.</title>
        <authorList>
            <person name="de Castro M.H."/>
            <person name="de Klerk D."/>
            <person name="Pienaar R."/>
            <person name="Rees D.J.G."/>
            <person name="Mans B.J."/>
        </authorList>
    </citation>
    <scope>NUCLEOTIDE SEQUENCE</scope>
    <source>
        <tissue evidence="2">Salivary glands</tissue>
    </source>
</reference>
<dbReference type="AlphaFoldDB" id="A0A224YKH2"/>
<protein>
    <recommendedName>
        <fullName evidence="3">Secreted protein</fullName>
    </recommendedName>
</protein>
<feature type="signal peptide" evidence="1">
    <location>
        <begin position="1"/>
        <end position="21"/>
    </location>
</feature>
<feature type="chain" id="PRO_5013144099" description="Secreted protein" evidence="1">
    <location>
        <begin position="22"/>
        <end position="104"/>
    </location>
</feature>